<dbReference type="Proteomes" id="UP001286456">
    <property type="component" value="Unassembled WGS sequence"/>
</dbReference>
<feature type="domain" description="Mediator complex subunit Med16 N-terminal" evidence="11">
    <location>
        <begin position="175"/>
        <end position="490"/>
    </location>
</feature>
<dbReference type="GO" id="GO:0016592">
    <property type="term" value="C:mediator complex"/>
    <property type="evidence" value="ECO:0007669"/>
    <property type="project" value="InterPro"/>
</dbReference>
<dbReference type="SUPFAM" id="SSF50978">
    <property type="entry name" value="WD40 repeat-like"/>
    <property type="match status" value="1"/>
</dbReference>
<name>A0AAE0J3T2_9PEZI</name>
<evidence type="ECO:0000259" key="11">
    <source>
        <dbReference type="Pfam" id="PF11635"/>
    </source>
</evidence>
<comment type="function">
    <text evidence="9">Component of the Mediator complex, a coactivator involved in the regulated transcription of nearly all RNA polymerase II-dependent genes. Mediator functions as a bridge to convey information from gene-specific regulatory proteins to the basal RNA polymerase II transcription machinery. Mediator is recruited to promoters by direct interactions with regulatory proteins and serves as a scaffold for the assembly of a functional preinitiation complex with RNA polymerase II and the general transcription factors.</text>
</comment>
<dbReference type="InterPro" id="IPR021665">
    <property type="entry name" value="Mediator_Med16_N"/>
</dbReference>
<comment type="caution">
    <text evidence="13">The sequence shown here is derived from an EMBL/GenBank/DDBJ whole genome shotgun (WGS) entry which is preliminary data.</text>
</comment>
<keyword evidence="6 9" id="KW-0804">Transcription</keyword>
<keyword evidence="5 9" id="KW-0010">Activator</keyword>
<organism evidence="13 14">
    <name type="scientific">Cercophora scortea</name>
    <dbReference type="NCBI Taxonomy" id="314031"/>
    <lineage>
        <taxon>Eukaryota</taxon>
        <taxon>Fungi</taxon>
        <taxon>Dikarya</taxon>
        <taxon>Ascomycota</taxon>
        <taxon>Pezizomycotina</taxon>
        <taxon>Sordariomycetes</taxon>
        <taxon>Sordariomycetidae</taxon>
        <taxon>Sordariales</taxon>
        <taxon>Lasiosphaeriaceae</taxon>
        <taxon>Cercophora</taxon>
    </lineage>
</organism>
<feature type="domain" description="Mediator complex subunit 16 C-terminal" evidence="12">
    <location>
        <begin position="904"/>
        <end position="1022"/>
    </location>
</feature>
<dbReference type="InterPro" id="IPR048338">
    <property type="entry name" value="Mediator_Med16"/>
</dbReference>
<evidence type="ECO:0000256" key="6">
    <source>
        <dbReference type="ARBA" id="ARBA00023163"/>
    </source>
</evidence>
<evidence type="ECO:0000256" key="8">
    <source>
        <dbReference type="ARBA" id="ARBA00032015"/>
    </source>
</evidence>
<dbReference type="InterPro" id="IPR036322">
    <property type="entry name" value="WD40_repeat_dom_sf"/>
</dbReference>
<dbReference type="Pfam" id="PF11635">
    <property type="entry name" value="Med16_N"/>
    <property type="match status" value="1"/>
</dbReference>
<keyword evidence="7 9" id="KW-0539">Nucleus</keyword>
<feature type="region of interest" description="Disordered" evidence="10">
    <location>
        <begin position="833"/>
        <end position="865"/>
    </location>
</feature>
<comment type="subunit">
    <text evidence="9">Component of the Mediator complex.</text>
</comment>
<evidence type="ECO:0000256" key="5">
    <source>
        <dbReference type="ARBA" id="ARBA00023159"/>
    </source>
</evidence>
<dbReference type="PANTHER" id="PTHR13224:SF6">
    <property type="entry name" value="MEDIATOR OF RNA POLYMERASE II TRANSCRIPTION SUBUNIT 16"/>
    <property type="match status" value="1"/>
</dbReference>
<reference evidence="13" key="2">
    <citation type="submission" date="2023-06" db="EMBL/GenBank/DDBJ databases">
        <authorList>
            <consortium name="Lawrence Berkeley National Laboratory"/>
            <person name="Haridas S."/>
            <person name="Hensen N."/>
            <person name="Bonometti L."/>
            <person name="Westerberg I."/>
            <person name="Brannstrom I.O."/>
            <person name="Guillou S."/>
            <person name="Cros-Aarteil S."/>
            <person name="Calhoun S."/>
            <person name="Kuo A."/>
            <person name="Mondo S."/>
            <person name="Pangilinan J."/>
            <person name="Riley R."/>
            <person name="Labutti K."/>
            <person name="Andreopoulos B."/>
            <person name="Lipzen A."/>
            <person name="Chen C."/>
            <person name="Yanf M."/>
            <person name="Daum C."/>
            <person name="Ng V."/>
            <person name="Clum A."/>
            <person name="Steindorff A."/>
            <person name="Ohm R."/>
            <person name="Martin F."/>
            <person name="Silar P."/>
            <person name="Natvig D."/>
            <person name="Lalanne C."/>
            <person name="Gautier V."/>
            <person name="Ament-Velasquez S.L."/>
            <person name="Kruys A."/>
            <person name="Hutchinson M.I."/>
            <person name="Powell A.J."/>
            <person name="Barry K."/>
            <person name="Miller A.N."/>
            <person name="Grigoriev I.V."/>
            <person name="Debuchy R."/>
            <person name="Gladieux P."/>
            <person name="Thoren M.H."/>
            <person name="Johannesson H."/>
        </authorList>
    </citation>
    <scope>NUCLEOTIDE SEQUENCE</scope>
    <source>
        <strain evidence="13">SMH4131-1</strain>
    </source>
</reference>
<evidence type="ECO:0000256" key="1">
    <source>
        <dbReference type="ARBA" id="ARBA00004123"/>
    </source>
</evidence>
<accession>A0AAE0J3T2</accession>
<evidence type="ECO:0000259" key="12">
    <source>
        <dbReference type="Pfam" id="PF20719"/>
    </source>
</evidence>
<evidence type="ECO:0000256" key="7">
    <source>
        <dbReference type="ARBA" id="ARBA00023242"/>
    </source>
</evidence>
<feature type="compositionally biased region" description="Low complexity" evidence="10">
    <location>
        <begin position="841"/>
        <end position="865"/>
    </location>
</feature>
<proteinExistence type="inferred from homology"/>
<reference evidence="13" key="1">
    <citation type="journal article" date="2023" name="Mol. Phylogenet. Evol.">
        <title>Genome-scale phylogeny and comparative genomics of the fungal order Sordariales.</title>
        <authorList>
            <person name="Hensen N."/>
            <person name="Bonometti L."/>
            <person name="Westerberg I."/>
            <person name="Brannstrom I.O."/>
            <person name="Guillou S."/>
            <person name="Cros-Aarteil S."/>
            <person name="Calhoun S."/>
            <person name="Haridas S."/>
            <person name="Kuo A."/>
            <person name="Mondo S."/>
            <person name="Pangilinan J."/>
            <person name="Riley R."/>
            <person name="LaButti K."/>
            <person name="Andreopoulos B."/>
            <person name="Lipzen A."/>
            <person name="Chen C."/>
            <person name="Yan M."/>
            <person name="Daum C."/>
            <person name="Ng V."/>
            <person name="Clum A."/>
            <person name="Steindorff A."/>
            <person name="Ohm R.A."/>
            <person name="Martin F."/>
            <person name="Silar P."/>
            <person name="Natvig D.O."/>
            <person name="Lalanne C."/>
            <person name="Gautier V."/>
            <person name="Ament-Velasquez S.L."/>
            <person name="Kruys A."/>
            <person name="Hutchinson M.I."/>
            <person name="Powell A.J."/>
            <person name="Barry K."/>
            <person name="Miller A.N."/>
            <person name="Grigoriev I.V."/>
            <person name="Debuchy R."/>
            <person name="Gladieux P."/>
            <person name="Hiltunen Thoren M."/>
            <person name="Johannesson H."/>
        </authorList>
    </citation>
    <scope>NUCLEOTIDE SEQUENCE</scope>
    <source>
        <strain evidence="13">SMH4131-1</strain>
    </source>
</reference>
<sequence length="1032" mass="114016">MTAHGMSLMMDGGGSMDVDVDNSMHAMDASMALDDVDLFGDPVMDNTMNMPVRPPPPSKQLQQRLDELRARGCCQGIAWSRQGTIASITKDRRSVELRFLSCRPDNGVWELSQPFPSSVHPLTPPAAHVVHLAWSATSTSELAIIDDVGRISIMNCSITLNKLHTVRKWDIDPVDDLHAVVGCYWLPLIPPNRQYNVMYGPAVWHQSEYRYENSLTPAYGPFHPNQGRSALVCVTTNGLLKLLFSQNNNRIEETALEIESVTSSDDLITHASLCSDKHMLLIALATASKQLRVVQATISWNLPQADKQAPPGSITLRPTLNERHVAVTSWLQHGPSESPLDASMAQLSIIEMLPSAADRATSVVVSPLVLTVRSHLPLDNSPYSQECQSIIDRWEVLFEQQQNVHSAFEQLGPKHSSAAPPKTTRLRKLDPIIVPKIVVSIHTMQLGKVICFAFSDGTVQYRDRFTMNEIFNDNNAMTISSLHQVGFQYTNPSPCLQVAFSPTNSSFVQVCEDWDVKWNSMQYSMEDSIDTIPENQYSAVLAALSIAISSAVAIQSAVIQQSNCDDILALTRPFTRKPDFTYAWIRQMTNMLKVPVDYSDDTHHDSLMRNTHLQFFLSVLNHLGFQGEFQPRSFGGKFAMLALSVRNIVILVTIASNAPTSIKEKLNPLDEPEVVDALAGCSKWAVDLLSWLTDCLFQLADDPKFMSLISDPKRFPELAGYLRSQCDVSLHLLLCSSTRGFLSAACRRLMHLDAISQRATNFYENKAQLQRDADPAGAANRPPSALFHAYQKLQRYTSSSLIKIPEFEKLVSTLSNDIRAAYQTSLSGLVAKGVGGGGGRSQNQGNAQQQGQGQGQQGANNGASASDQFIKKAQMHCELDMLLAANPPPCFREVLVRFFGSSLPAFRAQTDPAKLYFGNYSLLEVDDDPKSLAVKRSMGRYVDVFKRVELYNNGRVSSLRGNQAVKNGAPGAGQANGPNEGAVPMWRRCVRCASVMEDVYGQRPGFVFVLGQQRKCPCMGSWGLLPRSIVHP</sequence>
<gene>
    <name evidence="9" type="primary">MED16</name>
    <name evidence="13" type="ORF">B0T19DRAFT_26170</name>
</gene>
<evidence type="ECO:0000256" key="4">
    <source>
        <dbReference type="ARBA" id="ARBA00023015"/>
    </source>
</evidence>
<keyword evidence="14" id="KW-1185">Reference proteome</keyword>
<dbReference type="EMBL" id="JAUEPO010000001">
    <property type="protein sequence ID" value="KAK3336027.1"/>
    <property type="molecule type" value="Genomic_DNA"/>
</dbReference>
<dbReference type="GO" id="GO:0045893">
    <property type="term" value="P:positive regulation of DNA-templated transcription"/>
    <property type="evidence" value="ECO:0007669"/>
    <property type="project" value="TreeGrafter"/>
</dbReference>
<keyword evidence="4 9" id="KW-0805">Transcription regulation</keyword>
<protein>
    <recommendedName>
        <fullName evidence="3 9">Mediator of RNA polymerase II transcription subunit 16</fullName>
    </recommendedName>
    <alternativeName>
        <fullName evidence="8 9">Mediator complex subunit 16</fullName>
    </alternativeName>
</protein>
<comment type="similarity">
    <text evidence="2 9">Belongs to the Mediator complex subunit 16 family.</text>
</comment>
<evidence type="ECO:0000256" key="10">
    <source>
        <dbReference type="SAM" id="MobiDB-lite"/>
    </source>
</evidence>
<evidence type="ECO:0000313" key="14">
    <source>
        <dbReference type="Proteomes" id="UP001286456"/>
    </source>
</evidence>
<evidence type="ECO:0000256" key="3">
    <source>
        <dbReference type="ARBA" id="ARBA00019614"/>
    </source>
</evidence>
<dbReference type="AlphaFoldDB" id="A0AAE0J3T2"/>
<dbReference type="InterPro" id="IPR048339">
    <property type="entry name" value="Mediator_Med16_C"/>
</dbReference>
<evidence type="ECO:0000256" key="2">
    <source>
        <dbReference type="ARBA" id="ARBA00006543"/>
    </source>
</evidence>
<evidence type="ECO:0000256" key="9">
    <source>
        <dbReference type="RuleBase" id="RU364149"/>
    </source>
</evidence>
<dbReference type="PANTHER" id="PTHR13224">
    <property type="entry name" value="THYROID HORMONE RECEPTOR-ASSOCIATED PROTEIN-RELATED"/>
    <property type="match status" value="1"/>
</dbReference>
<comment type="subcellular location">
    <subcellularLocation>
        <location evidence="1 9">Nucleus</location>
    </subcellularLocation>
</comment>
<dbReference type="Pfam" id="PF20719">
    <property type="entry name" value="Med16_C"/>
    <property type="match status" value="1"/>
</dbReference>
<evidence type="ECO:0000313" key="13">
    <source>
        <dbReference type="EMBL" id="KAK3336027.1"/>
    </source>
</evidence>